<dbReference type="PANTHER" id="PTHR43757">
    <property type="entry name" value="AMINOMETHYLTRANSFERASE"/>
    <property type="match status" value="1"/>
</dbReference>
<evidence type="ECO:0000256" key="1">
    <source>
        <dbReference type="ARBA" id="ARBA00008609"/>
    </source>
</evidence>
<evidence type="ECO:0000313" key="12">
    <source>
        <dbReference type="Proteomes" id="UP000065641"/>
    </source>
</evidence>
<feature type="domain" description="Aminomethyltransferase C-terminal" evidence="10">
    <location>
        <begin position="290"/>
        <end position="363"/>
    </location>
</feature>
<proteinExistence type="inferred from homology"/>
<sequence length="371" mass="40634">MGNRTPLFSRHQDAGARLVDFGGWDMPIQYTSLIEEHNAVRTHAGVFDVSHMTIVDVSGPDAERWLRFMLANDVARLKISGQALYTGMLNEQGGVIDDLIVYRTEQGFRMVVNCATREKDLQWMQDHLEGFEVHLQERPELAILAVQGPAALTLTAQVLQTLGQPELAGAPASLKPFTATGSGDWFVARTGYTGEHGMEIMLPDQNAGQLWDALLQAGVKPIGLGARDTLRLEAGMNLYGHDMDESTSPLSANMAWTIAWEPADRQFIGRAAVEQHKQQLADGQLPIMKGLVMTERGVLREGLRLECVMADGSKLDGIITSGTFSPTLKHAIALARIPSGTQQCAADIRGKLIPVRMVKPGFVRHGKKVFD</sequence>
<dbReference type="FunFam" id="4.10.1250.10:FF:000001">
    <property type="entry name" value="Aminomethyltransferase"/>
    <property type="match status" value="1"/>
</dbReference>
<dbReference type="GO" id="GO:0008483">
    <property type="term" value="F:transaminase activity"/>
    <property type="evidence" value="ECO:0007669"/>
    <property type="project" value="UniProtKB-KW"/>
</dbReference>
<evidence type="ECO:0000256" key="6">
    <source>
        <dbReference type="ARBA" id="ARBA00047665"/>
    </source>
</evidence>
<keyword evidence="3 7" id="KW-0032">Aminotransferase</keyword>
<evidence type="ECO:0000256" key="8">
    <source>
        <dbReference type="PIRSR" id="PIRSR006487-1"/>
    </source>
</evidence>
<evidence type="ECO:0000259" key="9">
    <source>
        <dbReference type="Pfam" id="PF01571"/>
    </source>
</evidence>
<comment type="catalytic activity">
    <reaction evidence="6 7">
        <text>N(6)-[(R)-S(8)-aminomethyldihydrolipoyl]-L-lysyl-[protein] + (6S)-5,6,7,8-tetrahydrofolate = N(6)-[(R)-dihydrolipoyl]-L-lysyl-[protein] + (6R)-5,10-methylene-5,6,7,8-tetrahydrofolate + NH4(+)</text>
        <dbReference type="Rhea" id="RHEA:16945"/>
        <dbReference type="Rhea" id="RHEA-COMP:10475"/>
        <dbReference type="Rhea" id="RHEA-COMP:10492"/>
        <dbReference type="ChEBI" id="CHEBI:15636"/>
        <dbReference type="ChEBI" id="CHEBI:28938"/>
        <dbReference type="ChEBI" id="CHEBI:57453"/>
        <dbReference type="ChEBI" id="CHEBI:83100"/>
        <dbReference type="ChEBI" id="CHEBI:83143"/>
        <dbReference type="EC" id="2.1.2.10"/>
    </reaction>
</comment>
<dbReference type="SUPFAM" id="SSF101790">
    <property type="entry name" value="Aminomethyltransferase beta-barrel domain"/>
    <property type="match status" value="1"/>
</dbReference>
<keyword evidence="4 7" id="KW-0808">Transferase</keyword>
<dbReference type="GO" id="GO:0005960">
    <property type="term" value="C:glycine cleavage complex"/>
    <property type="evidence" value="ECO:0007669"/>
    <property type="project" value="InterPro"/>
</dbReference>
<evidence type="ECO:0000256" key="7">
    <source>
        <dbReference type="HAMAP-Rule" id="MF_00259"/>
    </source>
</evidence>
<comment type="similarity">
    <text evidence="1 7">Belongs to the GcvT family.</text>
</comment>
<feature type="domain" description="GCVT N-terminal" evidence="9">
    <location>
        <begin position="8"/>
        <end position="261"/>
    </location>
</feature>
<dbReference type="Gene3D" id="3.30.1360.120">
    <property type="entry name" value="Probable tRNA modification gtpase trme, domain 1"/>
    <property type="match status" value="1"/>
</dbReference>
<dbReference type="Pfam" id="PF01571">
    <property type="entry name" value="GCV_T"/>
    <property type="match status" value="1"/>
</dbReference>
<dbReference type="AlphaFoldDB" id="A0A0S2K9R4"/>
<evidence type="ECO:0000313" key="11">
    <source>
        <dbReference type="EMBL" id="ALO45088.1"/>
    </source>
</evidence>
<evidence type="ECO:0000256" key="3">
    <source>
        <dbReference type="ARBA" id="ARBA00022576"/>
    </source>
</evidence>
<evidence type="ECO:0000256" key="5">
    <source>
        <dbReference type="ARBA" id="ARBA00031395"/>
    </source>
</evidence>
<dbReference type="InterPro" id="IPR006223">
    <property type="entry name" value="GcvT"/>
</dbReference>
<dbReference type="InterPro" id="IPR027266">
    <property type="entry name" value="TrmE/GcvT-like"/>
</dbReference>
<dbReference type="STRING" id="1249552.PS2015_401"/>
<dbReference type="Gene3D" id="3.30.70.1400">
    <property type="entry name" value="Aminomethyltransferase beta-barrel domains"/>
    <property type="match status" value="1"/>
</dbReference>
<dbReference type="PANTHER" id="PTHR43757:SF2">
    <property type="entry name" value="AMINOMETHYLTRANSFERASE, MITOCHONDRIAL"/>
    <property type="match status" value="1"/>
</dbReference>
<evidence type="ECO:0000256" key="4">
    <source>
        <dbReference type="ARBA" id="ARBA00022679"/>
    </source>
</evidence>
<dbReference type="InterPro" id="IPR006222">
    <property type="entry name" value="GCVT_N"/>
</dbReference>
<dbReference type="GO" id="GO:0019464">
    <property type="term" value="P:glycine decarboxylation via glycine cleavage system"/>
    <property type="evidence" value="ECO:0007669"/>
    <property type="project" value="UniProtKB-UniRule"/>
</dbReference>
<reference evidence="11 12" key="1">
    <citation type="submission" date="2015-11" db="EMBL/GenBank/DDBJ databases">
        <authorList>
            <person name="Zhang Y."/>
            <person name="Guo Z."/>
        </authorList>
    </citation>
    <scope>NUCLEOTIDE SEQUENCE [LARGE SCALE GENOMIC DNA]</scope>
    <source>
        <strain evidence="11 12">KCTC 32221</strain>
    </source>
</reference>
<dbReference type="Pfam" id="PF08669">
    <property type="entry name" value="GCV_T_C"/>
    <property type="match status" value="1"/>
</dbReference>
<dbReference type="OrthoDB" id="9774591at2"/>
<evidence type="ECO:0000256" key="2">
    <source>
        <dbReference type="ARBA" id="ARBA00012616"/>
    </source>
</evidence>
<gene>
    <name evidence="7" type="primary">gcvT</name>
    <name evidence="11" type="ORF">PS2015_401</name>
</gene>
<dbReference type="InterPro" id="IPR022903">
    <property type="entry name" value="GcvT_bac"/>
</dbReference>
<dbReference type="InterPro" id="IPR013977">
    <property type="entry name" value="GcvT_C"/>
</dbReference>
<dbReference type="NCBIfam" id="NF001567">
    <property type="entry name" value="PRK00389.1"/>
    <property type="match status" value="1"/>
</dbReference>
<dbReference type="NCBIfam" id="TIGR00528">
    <property type="entry name" value="gcvT"/>
    <property type="match status" value="1"/>
</dbReference>
<dbReference type="Gene3D" id="2.40.30.110">
    <property type="entry name" value="Aminomethyltransferase beta-barrel domains"/>
    <property type="match status" value="1"/>
</dbReference>
<organism evidence="11 12">
    <name type="scientific">Pseudohongiella spirulinae</name>
    <dbReference type="NCBI Taxonomy" id="1249552"/>
    <lineage>
        <taxon>Bacteria</taxon>
        <taxon>Pseudomonadati</taxon>
        <taxon>Pseudomonadota</taxon>
        <taxon>Gammaproteobacteria</taxon>
        <taxon>Pseudomonadales</taxon>
        <taxon>Pseudohongiellaceae</taxon>
        <taxon>Pseudohongiella</taxon>
    </lineage>
</organism>
<dbReference type="FunFam" id="3.30.70.1400:FF:000001">
    <property type="entry name" value="Aminomethyltransferase"/>
    <property type="match status" value="1"/>
</dbReference>
<comment type="subunit">
    <text evidence="7">The glycine cleavage system is composed of four proteins: P, T, L and H.</text>
</comment>
<dbReference type="EMBL" id="CP013189">
    <property type="protein sequence ID" value="ALO45088.1"/>
    <property type="molecule type" value="Genomic_DNA"/>
</dbReference>
<dbReference type="GO" id="GO:0005829">
    <property type="term" value="C:cytosol"/>
    <property type="evidence" value="ECO:0007669"/>
    <property type="project" value="TreeGrafter"/>
</dbReference>
<dbReference type="PIRSF" id="PIRSF006487">
    <property type="entry name" value="GcvT"/>
    <property type="match status" value="1"/>
</dbReference>
<dbReference type="Proteomes" id="UP000065641">
    <property type="component" value="Chromosome"/>
</dbReference>
<dbReference type="KEGG" id="pspi:PS2015_401"/>
<protein>
    <recommendedName>
        <fullName evidence="2 7">Aminomethyltransferase</fullName>
        <ecNumber evidence="2 7">2.1.2.10</ecNumber>
    </recommendedName>
    <alternativeName>
        <fullName evidence="5 7">Glycine cleavage system T protein</fullName>
    </alternativeName>
</protein>
<dbReference type="HAMAP" id="MF_00259">
    <property type="entry name" value="GcvT"/>
    <property type="match status" value="1"/>
</dbReference>
<evidence type="ECO:0000259" key="10">
    <source>
        <dbReference type="Pfam" id="PF08669"/>
    </source>
</evidence>
<dbReference type="PATRIC" id="fig|1249552.3.peg.407"/>
<dbReference type="InterPro" id="IPR028896">
    <property type="entry name" value="GcvT/YgfZ/DmdA"/>
</dbReference>
<feature type="binding site" evidence="8">
    <location>
        <position position="199"/>
    </location>
    <ligand>
        <name>substrate</name>
    </ligand>
</feature>
<dbReference type="EC" id="2.1.2.10" evidence="2 7"/>
<dbReference type="Gene3D" id="4.10.1250.10">
    <property type="entry name" value="Aminomethyltransferase fragment"/>
    <property type="match status" value="1"/>
</dbReference>
<dbReference type="InterPro" id="IPR029043">
    <property type="entry name" value="GcvT/YgfZ_C"/>
</dbReference>
<dbReference type="SUPFAM" id="SSF103025">
    <property type="entry name" value="Folate-binding domain"/>
    <property type="match status" value="1"/>
</dbReference>
<comment type="function">
    <text evidence="7">The glycine cleavage system catalyzes the degradation of glycine.</text>
</comment>
<accession>A0A0S2K9R4</accession>
<dbReference type="GO" id="GO:0004047">
    <property type="term" value="F:aminomethyltransferase activity"/>
    <property type="evidence" value="ECO:0007669"/>
    <property type="project" value="UniProtKB-UniRule"/>
</dbReference>
<dbReference type="RefSeq" id="WP_058020594.1">
    <property type="nucleotide sequence ID" value="NZ_CP013189.1"/>
</dbReference>
<keyword evidence="12" id="KW-1185">Reference proteome</keyword>
<name>A0A0S2K9R4_9GAMM</name>